<proteinExistence type="predicted"/>
<evidence type="ECO:0000256" key="3">
    <source>
        <dbReference type="ARBA" id="ARBA00023219"/>
    </source>
</evidence>
<name>A0A8J7VSI1_9GAMM</name>
<dbReference type="AlphaFoldDB" id="A0A8J7VSI1"/>
<comment type="subcellular location">
    <subcellularLocation>
        <location evidence="1">Virion</location>
    </subcellularLocation>
</comment>
<evidence type="ECO:0000313" key="5">
    <source>
        <dbReference type="EMBL" id="MBS7457689.1"/>
    </source>
</evidence>
<reference evidence="5 6" key="1">
    <citation type="journal article" date="2021" name="Microbiol. Resour. Announc.">
        <title>Draft Genome Sequence of Coralloluteibacterium stylophorae LMG 29479T.</title>
        <authorList>
            <person name="Karlyshev A.V."/>
            <person name="Kudryashova E.B."/>
            <person name="Ariskina E.V."/>
            <person name="Conroy A.P."/>
            <person name="Abidueva E.Y."/>
        </authorList>
    </citation>
    <scope>NUCLEOTIDE SEQUENCE [LARGE SCALE GENOMIC DNA]</scope>
    <source>
        <strain evidence="5 6">LMG 29479</strain>
    </source>
</reference>
<keyword evidence="3" id="KW-0231">Viral genome packaging</keyword>
<evidence type="ECO:0000256" key="2">
    <source>
        <dbReference type="ARBA" id="ARBA00022612"/>
    </source>
</evidence>
<dbReference type="EMBL" id="JAGQFT010000010">
    <property type="protein sequence ID" value="MBR0561446.1"/>
    <property type="molecule type" value="Genomic_DNA"/>
</dbReference>
<reference evidence="4" key="2">
    <citation type="submission" date="2021-04" db="EMBL/GenBank/DDBJ databases">
        <authorList>
            <person name="Karlyshev A.V."/>
        </authorList>
    </citation>
    <scope>NUCLEOTIDE SEQUENCE</scope>
    <source>
        <strain evidence="4">LMG 29479</strain>
    </source>
</reference>
<organism evidence="4">
    <name type="scientific">Coralloluteibacterium stylophorae</name>
    <dbReference type="NCBI Taxonomy" id="1776034"/>
    <lineage>
        <taxon>Bacteria</taxon>
        <taxon>Pseudomonadati</taxon>
        <taxon>Pseudomonadota</taxon>
        <taxon>Gammaproteobacteria</taxon>
        <taxon>Lysobacterales</taxon>
        <taxon>Lysobacteraceae</taxon>
        <taxon>Coralloluteibacterium</taxon>
    </lineage>
</organism>
<evidence type="ECO:0000313" key="6">
    <source>
        <dbReference type="Proteomes" id="UP000675747"/>
    </source>
</evidence>
<gene>
    <name evidence="5" type="ORF">KB893_011170</name>
    <name evidence="4" type="ORF">KB893_02755</name>
</gene>
<dbReference type="Proteomes" id="UP000675747">
    <property type="component" value="Unassembled WGS sequence"/>
</dbReference>
<dbReference type="InterPro" id="IPR020991">
    <property type="entry name" value="Connector_podovirus"/>
</dbReference>
<accession>A0A8J7VSI1</accession>
<protein>
    <submittedName>
        <fullName evidence="4">Phage tail protein</fullName>
    </submittedName>
</protein>
<dbReference type="Pfam" id="PF12236">
    <property type="entry name" value="Head-tail_con"/>
    <property type="match status" value="1"/>
</dbReference>
<sequence>MAEGTDYVSAKSRYETLKSRRTAATTRAKACADLSLPKLYREDGDRNARSAARTPMQSTGAKCVNALTGRTLSAMFPPNAAPFRLSPDADTVSKLAEDAGVERGEVETALAEVERTIVNEFETAQMRPACHLSFQHGIVAGNFLFYVPDEGPPKVYPVTRFVCERDGLGQPLEMVTVDTITADALDDATRTAVQLERPEPGADRDPIDLHTRIVLVEDKWECYQEVNGHMVPGSDGSYPKDECPWIAVAVPVSDSEDYGAGVFFDYLGDFTTLEALRKAIRKGAAAAAKILYALDPGSPVRERQITEAESGAIVRMKATDLSTVSLDKLNDFRFVTESADRIQRDLEQVFGVRTSIQRNGERVTAEEIRYLAMALDETMGGFYSLLAEAFLLPLVKRLIARLQKQGRLPEFPPGVLKPRITVGTAALGRGHDLQQLVGFVEAAKAAVGPEEVARRLNGAELLARFAAAADVSPKGLIRSDEELAEEQDNTALNEGLIRAAPQLAQAAMQPQGTP</sequence>
<comment type="caution">
    <text evidence="4">The sequence shown here is derived from an EMBL/GenBank/DDBJ whole genome shotgun (WGS) entry which is preliminary data.</text>
</comment>
<evidence type="ECO:0000313" key="4">
    <source>
        <dbReference type="EMBL" id="MBR0561446.1"/>
    </source>
</evidence>
<dbReference type="RefSeq" id="WP_211925415.1">
    <property type="nucleotide sequence ID" value="NZ_JAGQFT020000006.1"/>
</dbReference>
<keyword evidence="6" id="KW-1185">Reference proteome</keyword>
<keyword evidence="2" id="KW-1188">Viral release from host cell</keyword>
<evidence type="ECO:0000256" key="1">
    <source>
        <dbReference type="ARBA" id="ARBA00004328"/>
    </source>
</evidence>
<dbReference type="EMBL" id="JAGQFT020000006">
    <property type="protein sequence ID" value="MBS7457689.1"/>
    <property type="molecule type" value="Genomic_DNA"/>
</dbReference>